<protein>
    <recommendedName>
        <fullName evidence="12">Sulfotransferase domain-containing protein</fullName>
    </recommendedName>
</protein>
<evidence type="ECO:0000256" key="7">
    <source>
        <dbReference type="ARBA" id="ARBA00023034"/>
    </source>
</evidence>
<keyword evidence="4" id="KW-0812">Transmembrane</keyword>
<name>A0A0D3KHE3_EMIH1</name>
<keyword evidence="3" id="KW-0808">Transferase</keyword>
<keyword evidence="7" id="KW-0333">Golgi apparatus</keyword>
<keyword evidence="9" id="KW-0325">Glycoprotein</keyword>
<dbReference type="GO" id="GO:0000139">
    <property type="term" value="C:Golgi membrane"/>
    <property type="evidence" value="ECO:0007669"/>
    <property type="project" value="UniProtKB-SubCell"/>
</dbReference>
<dbReference type="EnsemblProtists" id="EOD35178">
    <property type="protein sequence ID" value="EOD35178"/>
    <property type="gene ID" value="EMIHUDRAFT_227714"/>
</dbReference>
<keyword evidence="8" id="KW-0472">Membrane</keyword>
<dbReference type="InterPro" id="IPR009729">
    <property type="entry name" value="Gal-3-0_sulfotransfrase"/>
</dbReference>
<dbReference type="GO" id="GO:0001733">
    <property type="term" value="F:galactosylceramide sulfotransferase activity"/>
    <property type="evidence" value="ECO:0007669"/>
    <property type="project" value="InterPro"/>
</dbReference>
<dbReference type="GeneID" id="17280448"/>
<organism evidence="10 11">
    <name type="scientific">Emiliania huxleyi (strain CCMP1516)</name>
    <dbReference type="NCBI Taxonomy" id="280463"/>
    <lineage>
        <taxon>Eukaryota</taxon>
        <taxon>Haptista</taxon>
        <taxon>Haptophyta</taxon>
        <taxon>Prymnesiophyceae</taxon>
        <taxon>Isochrysidales</taxon>
        <taxon>Noelaerhabdaceae</taxon>
        <taxon>Emiliania</taxon>
    </lineage>
</organism>
<evidence type="ECO:0000256" key="4">
    <source>
        <dbReference type="ARBA" id="ARBA00022692"/>
    </source>
</evidence>
<evidence type="ECO:0000256" key="8">
    <source>
        <dbReference type="ARBA" id="ARBA00023136"/>
    </source>
</evidence>
<dbReference type="PANTHER" id="PTHR14647:SF87">
    <property type="entry name" value="PUTATIVE-RELATED"/>
    <property type="match status" value="1"/>
</dbReference>
<sequence>MPADGTHLGHPGSFPGVLLDSPPAVHQFDLICNHAVMDLPKMRTFLGAAPFVVTILREPAGQMLSAFNWYVMGGRNGGVNATGAACSAAWDAHLKRLESLDCVRETGVATCTPDTSTRKLSTWTGTNATAARRTIETTLRYRGLWRDSIDASLGLVMLLDRLDEGLLLLRRKMQWPLSALAGLPMKRHTTGCQLLKLSRARSVSAVDTALYNHFGRRGSTRG</sequence>
<keyword evidence="5" id="KW-0735">Signal-anchor</keyword>
<dbReference type="PaxDb" id="2903-EOD35178"/>
<dbReference type="KEGG" id="ehx:EMIHUDRAFT_227714"/>
<evidence type="ECO:0000256" key="3">
    <source>
        <dbReference type="ARBA" id="ARBA00022679"/>
    </source>
</evidence>
<dbReference type="Gene3D" id="3.40.50.300">
    <property type="entry name" value="P-loop containing nucleotide triphosphate hydrolases"/>
    <property type="match status" value="1"/>
</dbReference>
<evidence type="ECO:0000256" key="5">
    <source>
        <dbReference type="ARBA" id="ARBA00022968"/>
    </source>
</evidence>
<comment type="subcellular location">
    <subcellularLocation>
        <location evidence="1">Golgi apparatus membrane</location>
        <topology evidence="1">Single-pass type II membrane protein</topology>
    </subcellularLocation>
</comment>
<dbReference type="RefSeq" id="XP_005787607.1">
    <property type="nucleotide sequence ID" value="XM_005787550.1"/>
</dbReference>
<keyword evidence="11" id="KW-1185">Reference proteome</keyword>
<comment type="similarity">
    <text evidence="2">Belongs to the galactose-3-O-sulfotransferase family.</text>
</comment>
<dbReference type="Pfam" id="PF06990">
    <property type="entry name" value="Gal-3-0_sulfotr"/>
    <property type="match status" value="1"/>
</dbReference>
<reference evidence="10" key="2">
    <citation type="submission" date="2024-10" db="UniProtKB">
        <authorList>
            <consortium name="EnsemblProtists"/>
        </authorList>
    </citation>
    <scope>IDENTIFICATION</scope>
</reference>
<evidence type="ECO:0000313" key="11">
    <source>
        <dbReference type="Proteomes" id="UP000013827"/>
    </source>
</evidence>
<evidence type="ECO:0000256" key="9">
    <source>
        <dbReference type="ARBA" id="ARBA00023180"/>
    </source>
</evidence>
<accession>A0A0D3KHE3</accession>
<evidence type="ECO:0000256" key="1">
    <source>
        <dbReference type="ARBA" id="ARBA00004323"/>
    </source>
</evidence>
<dbReference type="AlphaFoldDB" id="A0A0D3KHE3"/>
<evidence type="ECO:0000256" key="6">
    <source>
        <dbReference type="ARBA" id="ARBA00022989"/>
    </source>
</evidence>
<dbReference type="InterPro" id="IPR027417">
    <property type="entry name" value="P-loop_NTPase"/>
</dbReference>
<dbReference type="Proteomes" id="UP000013827">
    <property type="component" value="Unassembled WGS sequence"/>
</dbReference>
<proteinExistence type="inferred from homology"/>
<dbReference type="PANTHER" id="PTHR14647">
    <property type="entry name" value="GALACTOSE-3-O-SULFOTRANSFERASE"/>
    <property type="match status" value="1"/>
</dbReference>
<evidence type="ECO:0008006" key="12">
    <source>
        <dbReference type="Google" id="ProtNLM"/>
    </source>
</evidence>
<evidence type="ECO:0000256" key="2">
    <source>
        <dbReference type="ARBA" id="ARBA00008124"/>
    </source>
</evidence>
<evidence type="ECO:0000313" key="10">
    <source>
        <dbReference type="EnsemblProtists" id="EOD35178"/>
    </source>
</evidence>
<dbReference type="GO" id="GO:0009247">
    <property type="term" value="P:glycolipid biosynthetic process"/>
    <property type="evidence" value="ECO:0007669"/>
    <property type="project" value="InterPro"/>
</dbReference>
<keyword evidence="6" id="KW-1133">Transmembrane helix</keyword>
<dbReference type="HOGENOM" id="CLU_1247384_0_0_1"/>
<reference evidence="11" key="1">
    <citation type="journal article" date="2013" name="Nature">
        <title>Pan genome of the phytoplankton Emiliania underpins its global distribution.</title>
        <authorList>
            <person name="Read B.A."/>
            <person name="Kegel J."/>
            <person name="Klute M.J."/>
            <person name="Kuo A."/>
            <person name="Lefebvre S.C."/>
            <person name="Maumus F."/>
            <person name="Mayer C."/>
            <person name="Miller J."/>
            <person name="Monier A."/>
            <person name="Salamov A."/>
            <person name="Young J."/>
            <person name="Aguilar M."/>
            <person name="Claverie J.M."/>
            <person name="Frickenhaus S."/>
            <person name="Gonzalez K."/>
            <person name="Herman E.K."/>
            <person name="Lin Y.C."/>
            <person name="Napier J."/>
            <person name="Ogata H."/>
            <person name="Sarno A.F."/>
            <person name="Shmutz J."/>
            <person name="Schroeder D."/>
            <person name="de Vargas C."/>
            <person name="Verret F."/>
            <person name="von Dassow P."/>
            <person name="Valentin K."/>
            <person name="Van de Peer Y."/>
            <person name="Wheeler G."/>
            <person name="Dacks J.B."/>
            <person name="Delwiche C.F."/>
            <person name="Dyhrman S.T."/>
            <person name="Glockner G."/>
            <person name="John U."/>
            <person name="Richards T."/>
            <person name="Worden A.Z."/>
            <person name="Zhang X."/>
            <person name="Grigoriev I.V."/>
            <person name="Allen A.E."/>
            <person name="Bidle K."/>
            <person name="Borodovsky M."/>
            <person name="Bowler C."/>
            <person name="Brownlee C."/>
            <person name="Cock J.M."/>
            <person name="Elias M."/>
            <person name="Gladyshev V.N."/>
            <person name="Groth M."/>
            <person name="Guda C."/>
            <person name="Hadaegh A."/>
            <person name="Iglesias-Rodriguez M.D."/>
            <person name="Jenkins J."/>
            <person name="Jones B.M."/>
            <person name="Lawson T."/>
            <person name="Leese F."/>
            <person name="Lindquist E."/>
            <person name="Lobanov A."/>
            <person name="Lomsadze A."/>
            <person name="Malik S.B."/>
            <person name="Marsh M.E."/>
            <person name="Mackinder L."/>
            <person name="Mock T."/>
            <person name="Mueller-Roeber B."/>
            <person name="Pagarete A."/>
            <person name="Parker M."/>
            <person name="Probert I."/>
            <person name="Quesneville H."/>
            <person name="Raines C."/>
            <person name="Rensing S.A."/>
            <person name="Riano-Pachon D.M."/>
            <person name="Richier S."/>
            <person name="Rokitta S."/>
            <person name="Shiraiwa Y."/>
            <person name="Soanes D.M."/>
            <person name="van der Giezen M."/>
            <person name="Wahlund T.M."/>
            <person name="Williams B."/>
            <person name="Wilson W."/>
            <person name="Wolfe G."/>
            <person name="Wurch L.L."/>
        </authorList>
    </citation>
    <scope>NUCLEOTIDE SEQUENCE</scope>
</reference>